<dbReference type="RefSeq" id="WP_378204036.1">
    <property type="nucleotide sequence ID" value="NZ_JBHLZP010000138.1"/>
</dbReference>
<sequence length="91" mass="10223">MDTRLTYDPDGRFTTTVTDSLGHVTTYHLNEAHQAVAEVDPLGHRTIAEWDVTTTCRYARTRAATRRVTGTTPPTDLVREGPDLDLRVGRR</sequence>
<dbReference type="Pfam" id="PF05593">
    <property type="entry name" value="RHS_repeat"/>
    <property type="match status" value="1"/>
</dbReference>
<evidence type="ECO:0000313" key="2">
    <source>
        <dbReference type="EMBL" id="MFB9834437.1"/>
    </source>
</evidence>
<dbReference type="Proteomes" id="UP001589627">
    <property type="component" value="Unassembled WGS sequence"/>
</dbReference>
<feature type="region of interest" description="Disordered" evidence="1">
    <location>
        <begin position="64"/>
        <end position="91"/>
    </location>
</feature>
<evidence type="ECO:0008006" key="4">
    <source>
        <dbReference type="Google" id="ProtNLM"/>
    </source>
</evidence>
<protein>
    <recommendedName>
        <fullName evidence="4">YD repeat-containing protein</fullName>
    </recommendedName>
</protein>
<organism evidence="2 3">
    <name type="scientific">Actinoallomurus acaciae</name>
    <dbReference type="NCBI Taxonomy" id="502577"/>
    <lineage>
        <taxon>Bacteria</taxon>
        <taxon>Bacillati</taxon>
        <taxon>Actinomycetota</taxon>
        <taxon>Actinomycetes</taxon>
        <taxon>Streptosporangiales</taxon>
        <taxon>Thermomonosporaceae</taxon>
        <taxon>Actinoallomurus</taxon>
    </lineage>
</organism>
<keyword evidence="3" id="KW-1185">Reference proteome</keyword>
<proteinExistence type="predicted"/>
<feature type="compositionally biased region" description="Basic and acidic residues" evidence="1">
    <location>
        <begin position="77"/>
        <end position="91"/>
    </location>
</feature>
<reference evidence="2 3" key="1">
    <citation type="submission" date="2024-09" db="EMBL/GenBank/DDBJ databases">
        <authorList>
            <person name="Sun Q."/>
            <person name="Mori K."/>
        </authorList>
    </citation>
    <scope>NUCLEOTIDE SEQUENCE [LARGE SCALE GENOMIC DNA]</scope>
    <source>
        <strain evidence="2 3">TBRC 0563</strain>
    </source>
</reference>
<dbReference type="EMBL" id="JBHLZP010000138">
    <property type="protein sequence ID" value="MFB9834437.1"/>
    <property type="molecule type" value="Genomic_DNA"/>
</dbReference>
<accession>A0ABV5YK81</accession>
<evidence type="ECO:0000313" key="3">
    <source>
        <dbReference type="Proteomes" id="UP001589627"/>
    </source>
</evidence>
<dbReference type="InterPro" id="IPR031325">
    <property type="entry name" value="RHS_repeat"/>
</dbReference>
<gene>
    <name evidence="2" type="ORF">ACFFNX_19840</name>
</gene>
<dbReference type="NCBIfam" id="TIGR01643">
    <property type="entry name" value="YD_repeat_2x"/>
    <property type="match status" value="1"/>
</dbReference>
<comment type="caution">
    <text evidence="2">The sequence shown here is derived from an EMBL/GenBank/DDBJ whole genome shotgun (WGS) entry which is preliminary data.</text>
</comment>
<name>A0ABV5YK81_9ACTN</name>
<evidence type="ECO:0000256" key="1">
    <source>
        <dbReference type="SAM" id="MobiDB-lite"/>
    </source>
</evidence>
<feature type="compositionally biased region" description="Low complexity" evidence="1">
    <location>
        <begin position="66"/>
        <end position="75"/>
    </location>
</feature>
<dbReference type="InterPro" id="IPR006530">
    <property type="entry name" value="YD"/>
</dbReference>